<accession>A0A0F9CKT6</accession>
<feature type="compositionally biased region" description="Basic and acidic residues" evidence="1">
    <location>
        <begin position="17"/>
        <end position="29"/>
    </location>
</feature>
<feature type="region of interest" description="Disordered" evidence="1">
    <location>
        <begin position="1"/>
        <end position="34"/>
    </location>
</feature>
<dbReference type="AlphaFoldDB" id="A0A0F9CKT6"/>
<gene>
    <name evidence="2" type="ORF">LCGC14_2310440</name>
</gene>
<reference evidence="2" key="1">
    <citation type="journal article" date="2015" name="Nature">
        <title>Complex archaea that bridge the gap between prokaryotes and eukaryotes.</title>
        <authorList>
            <person name="Spang A."/>
            <person name="Saw J.H."/>
            <person name="Jorgensen S.L."/>
            <person name="Zaremba-Niedzwiedzka K."/>
            <person name="Martijn J."/>
            <person name="Lind A.E."/>
            <person name="van Eijk R."/>
            <person name="Schleper C."/>
            <person name="Guy L."/>
            <person name="Ettema T.J."/>
        </authorList>
    </citation>
    <scope>NUCLEOTIDE SEQUENCE</scope>
</reference>
<sequence length="107" mass="11348">MSTEQQTEQSQQQSSGEFERHMDYARPDPPDNEVVASCTTASGLGVKCRAQATADNGDIILICGDVLLQSGCKVIVQVVMLEALKRSGVSDRRAEVGPLGPEVALSA</sequence>
<organism evidence="2">
    <name type="scientific">marine sediment metagenome</name>
    <dbReference type="NCBI Taxonomy" id="412755"/>
    <lineage>
        <taxon>unclassified sequences</taxon>
        <taxon>metagenomes</taxon>
        <taxon>ecological metagenomes</taxon>
    </lineage>
</organism>
<dbReference type="EMBL" id="LAZR01032777">
    <property type="protein sequence ID" value="KKL49943.1"/>
    <property type="molecule type" value="Genomic_DNA"/>
</dbReference>
<proteinExistence type="predicted"/>
<evidence type="ECO:0000313" key="2">
    <source>
        <dbReference type="EMBL" id="KKL49943.1"/>
    </source>
</evidence>
<comment type="caution">
    <text evidence="2">The sequence shown here is derived from an EMBL/GenBank/DDBJ whole genome shotgun (WGS) entry which is preliminary data.</text>
</comment>
<evidence type="ECO:0000256" key="1">
    <source>
        <dbReference type="SAM" id="MobiDB-lite"/>
    </source>
</evidence>
<protein>
    <submittedName>
        <fullName evidence="2">Uncharacterized protein</fullName>
    </submittedName>
</protein>
<feature type="compositionally biased region" description="Low complexity" evidence="1">
    <location>
        <begin position="1"/>
        <end position="15"/>
    </location>
</feature>
<name>A0A0F9CKT6_9ZZZZ</name>